<feature type="signal peptide" evidence="11">
    <location>
        <begin position="1"/>
        <end position="21"/>
    </location>
</feature>
<comment type="similarity">
    <text evidence="2 10">Belongs to the glycosyl hydrolase 5 (cellulase A) family.</text>
</comment>
<gene>
    <name evidence="13" type="ORF">PCON_06803</name>
</gene>
<evidence type="ECO:0000256" key="2">
    <source>
        <dbReference type="ARBA" id="ARBA00005641"/>
    </source>
</evidence>
<dbReference type="OrthoDB" id="62120at2759"/>
<dbReference type="InterPro" id="IPR017853">
    <property type="entry name" value="GH"/>
</dbReference>
<dbReference type="GO" id="GO:0005576">
    <property type="term" value="C:extracellular region"/>
    <property type="evidence" value="ECO:0007669"/>
    <property type="project" value="UniProtKB-SubCell"/>
</dbReference>
<evidence type="ECO:0000256" key="3">
    <source>
        <dbReference type="ARBA" id="ARBA00022525"/>
    </source>
</evidence>
<dbReference type="SUPFAM" id="SSF51445">
    <property type="entry name" value="(Trans)glycosidases"/>
    <property type="match status" value="1"/>
</dbReference>
<keyword evidence="7" id="KW-0961">Cell wall biogenesis/degradation</keyword>
<dbReference type="GO" id="GO:0071555">
    <property type="term" value="P:cell wall organization"/>
    <property type="evidence" value="ECO:0007669"/>
    <property type="project" value="UniProtKB-KW"/>
</dbReference>
<feature type="domain" description="Glycoside hydrolase family 5" evidence="12">
    <location>
        <begin position="80"/>
        <end position="281"/>
    </location>
</feature>
<keyword evidence="3" id="KW-0964">Secreted</keyword>
<evidence type="ECO:0000256" key="8">
    <source>
        <dbReference type="ARBA" id="ARBA00036824"/>
    </source>
</evidence>
<keyword evidence="5 10" id="KW-0378">Hydrolase</keyword>
<dbReference type="PANTHER" id="PTHR31297">
    <property type="entry name" value="GLUCAN ENDO-1,6-BETA-GLUCOSIDASE B"/>
    <property type="match status" value="1"/>
</dbReference>
<comment type="subcellular location">
    <subcellularLocation>
        <location evidence="1">Secreted</location>
    </subcellularLocation>
</comment>
<dbReference type="AlphaFoldDB" id="U4LAM5"/>
<dbReference type="Gene3D" id="3.20.20.80">
    <property type="entry name" value="Glycosidases"/>
    <property type="match status" value="1"/>
</dbReference>
<dbReference type="OMA" id="GWDMQDL"/>
<dbReference type="STRING" id="1076935.U4LAM5"/>
<dbReference type="EMBL" id="HF935343">
    <property type="protein sequence ID" value="CCX07214.1"/>
    <property type="molecule type" value="Genomic_DNA"/>
</dbReference>
<dbReference type="PANTHER" id="PTHR31297:SF1">
    <property type="entry name" value="GLUCAN 1,3-BETA-GLUCOSIDASE I_II-RELATED"/>
    <property type="match status" value="1"/>
</dbReference>
<feature type="chain" id="PRO_5004651817" description="glucan 1,3-beta-glucosidase" evidence="11">
    <location>
        <begin position="22"/>
        <end position="421"/>
    </location>
</feature>
<name>U4LAM5_PYROM</name>
<dbReference type="eggNOG" id="ENOG502QPYU">
    <property type="taxonomic scope" value="Eukaryota"/>
</dbReference>
<sequence>MLFGGVITAAALLLQACVVQASPAGEPYDVIRKRALTFPYGAQKVRGVNLGGWFVLEPWITPSLFTGGAVDEYNLCRQLGKSACLQRLSRHWDNFYTEADFQQIAAAGLNHVRIPIGYWAVDPYDWDPYVQGQIPRLDRAISWAGKYGLKVWIDLHGVPGSQNGFDNSGLRDQINWQAGAGNVEQTKRVIRMLAKKYALPKWNNVVTAIELVNEPLGPRLDMNQVRQYYYDGWGIIREYGDIAVVISDAFQPPRSWNGFMRNGFNNVILDVHHYEVFDPNQLSMPIDQHIGQACGVGHDIQGADKWTVVGEWSGALTDCTYWLNGVGRGARWDNSFPGSWWHGSCDRRVRGSINQLNQQERTNTRRYIEAQLDAYERGAGWFFWTWKTEQGSPEWEMRDLIRNGVFPQPLNARQFPNQCGF</sequence>
<dbReference type="Pfam" id="PF00150">
    <property type="entry name" value="Cellulase"/>
    <property type="match status" value="1"/>
</dbReference>
<dbReference type="Proteomes" id="UP000018144">
    <property type="component" value="Unassembled WGS sequence"/>
</dbReference>
<evidence type="ECO:0000256" key="10">
    <source>
        <dbReference type="RuleBase" id="RU361153"/>
    </source>
</evidence>
<comment type="catalytic activity">
    <reaction evidence="8">
        <text>Successive hydrolysis of beta-D-glucose units from the non-reducing ends of (1-&gt;3)-beta-D-glucans, releasing alpha-glucose.</text>
        <dbReference type="EC" id="3.2.1.58"/>
    </reaction>
</comment>
<dbReference type="FunFam" id="3.20.20.80:FF:000033">
    <property type="entry name" value="Glucan 1,3-beta-glucosidase A"/>
    <property type="match status" value="1"/>
</dbReference>
<dbReference type="GO" id="GO:0009251">
    <property type="term" value="P:glucan catabolic process"/>
    <property type="evidence" value="ECO:0007669"/>
    <property type="project" value="TreeGrafter"/>
</dbReference>
<accession>U4LAM5</accession>
<evidence type="ECO:0000256" key="11">
    <source>
        <dbReference type="SAM" id="SignalP"/>
    </source>
</evidence>
<keyword evidence="14" id="KW-1185">Reference proteome</keyword>
<dbReference type="InterPro" id="IPR050386">
    <property type="entry name" value="Glycosyl_hydrolase_5"/>
</dbReference>
<evidence type="ECO:0000256" key="4">
    <source>
        <dbReference type="ARBA" id="ARBA00022729"/>
    </source>
</evidence>
<evidence type="ECO:0000313" key="14">
    <source>
        <dbReference type="Proteomes" id="UP000018144"/>
    </source>
</evidence>
<evidence type="ECO:0000256" key="6">
    <source>
        <dbReference type="ARBA" id="ARBA00023295"/>
    </source>
</evidence>
<organism evidence="13 14">
    <name type="scientific">Pyronema omphalodes (strain CBS 100304)</name>
    <name type="common">Pyronema confluens</name>
    <dbReference type="NCBI Taxonomy" id="1076935"/>
    <lineage>
        <taxon>Eukaryota</taxon>
        <taxon>Fungi</taxon>
        <taxon>Dikarya</taxon>
        <taxon>Ascomycota</taxon>
        <taxon>Pezizomycotina</taxon>
        <taxon>Pezizomycetes</taxon>
        <taxon>Pezizales</taxon>
        <taxon>Pyronemataceae</taxon>
        <taxon>Pyronema</taxon>
    </lineage>
</organism>
<evidence type="ECO:0000256" key="1">
    <source>
        <dbReference type="ARBA" id="ARBA00004613"/>
    </source>
</evidence>
<keyword evidence="6 10" id="KW-0326">Glycosidase</keyword>
<dbReference type="GO" id="GO:0004338">
    <property type="term" value="F:glucan exo-1,3-beta-glucosidase activity"/>
    <property type="evidence" value="ECO:0007669"/>
    <property type="project" value="UniProtKB-EC"/>
</dbReference>
<keyword evidence="4 11" id="KW-0732">Signal</keyword>
<dbReference type="EC" id="3.2.1.58" evidence="9"/>
<dbReference type="InterPro" id="IPR001547">
    <property type="entry name" value="Glyco_hydro_5"/>
</dbReference>
<reference evidence="13 14" key="1">
    <citation type="journal article" date="2013" name="PLoS Genet.">
        <title>The genome and development-dependent transcriptomes of Pyronema confluens: a window into fungal evolution.</title>
        <authorList>
            <person name="Traeger S."/>
            <person name="Altegoer F."/>
            <person name="Freitag M."/>
            <person name="Gabaldon T."/>
            <person name="Kempken F."/>
            <person name="Kumar A."/>
            <person name="Marcet-Houben M."/>
            <person name="Poggeler S."/>
            <person name="Stajich J.E."/>
            <person name="Nowrousian M."/>
        </authorList>
    </citation>
    <scope>NUCLEOTIDE SEQUENCE [LARGE SCALE GENOMIC DNA]</scope>
    <source>
        <strain evidence="14">CBS 100304</strain>
        <tissue evidence="13">Vegetative mycelium</tissue>
    </source>
</reference>
<evidence type="ECO:0000256" key="5">
    <source>
        <dbReference type="ARBA" id="ARBA00022801"/>
    </source>
</evidence>
<evidence type="ECO:0000259" key="12">
    <source>
        <dbReference type="Pfam" id="PF00150"/>
    </source>
</evidence>
<evidence type="ECO:0000256" key="9">
    <source>
        <dbReference type="ARBA" id="ARBA00038929"/>
    </source>
</evidence>
<evidence type="ECO:0000256" key="7">
    <source>
        <dbReference type="ARBA" id="ARBA00023316"/>
    </source>
</evidence>
<dbReference type="GO" id="GO:0009986">
    <property type="term" value="C:cell surface"/>
    <property type="evidence" value="ECO:0007669"/>
    <property type="project" value="TreeGrafter"/>
</dbReference>
<evidence type="ECO:0000313" key="13">
    <source>
        <dbReference type="EMBL" id="CCX07214.1"/>
    </source>
</evidence>
<protein>
    <recommendedName>
        <fullName evidence="9">glucan 1,3-beta-glucosidase</fullName>
        <ecNumber evidence="9">3.2.1.58</ecNumber>
    </recommendedName>
</protein>
<proteinExistence type="inferred from homology"/>